<sequence>MSSYDIESVRTKIAALHKQREIQEIIRKKDFLLHIVFTKEKKFVLPFSRRPINFDWEALIDEHDASLIIRLAINDLRVDYTPPRPNKKFICIVDET</sequence>
<dbReference type="AlphaFoldDB" id="A0A814UD19"/>
<organism evidence="1 2">
    <name type="scientific">Adineta ricciae</name>
    <name type="common">Rotifer</name>
    <dbReference type="NCBI Taxonomy" id="249248"/>
    <lineage>
        <taxon>Eukaryota</taxon>
        <taxon>Metazoa</taxon>
        <taxon>Spiralia</taxon>
        <taxon>Gnathifera</taxon>
        <taxon>Rotifera</taxon>
        <taxon>Eurotatoria</taxon>
        <taxon>Bdelloidea</taxon>
        <taxon>Adinetida</taxon>
        <taxon>Adinetidae</taxon>
        <taxon>Adineta</taxon>
    </lineage>
</organism>
<evidence type="ECO:0000313" key="2">
    <source>
        <dbReference type="Proteomes" id="UP000663828"/>
    </source>
</evidence>
<evidence type="ECO:0000313" key="1">
    <source>
        <dbReference type="EMBL" id="CAF1172953.1"/>
    </source>
</evidence>
<accession>A0A814UD19</accession>
<comment type="caution">
    <text evidence="1">The sequence shown here is derived from an EMBL/GenBank/DDBJ whole genome shotgun (WGS) entry which is preliminary data.</text>
</comment>
<gene>
    <name evidence="1" type="ORF">XAT740_LOCUS22138</name>
</gene>
<reference evidence="1" key="1">
    <citation type="submission" date="2021-02" db="EMBL/GenBank/DDBJ databases">
        <authorList>
            <person name="Nowell W R."/>
        </authorList>
    </citation>
    <scope>NUCLEOTIDE SEQUENCE</scope>
</reference>
<keyword evidence="2" id="KW-1185">Reference proteome</keyword>
<name>A0A814UD19_ADIRI</name>
<protein>
    <submittedName>
        <fullName evidence="1">Uncharacterized protein</fullName>
    </submittedName>
</protein>
<dbReference type="Proteomes" id="UP000663828">
    <property type="component" value="Unassembled WGS sequence"/>
</dbReference>
<proteinExistence type="predicted"/>
<dbReference type="EMBL" id="CAJNOR010001616">
    <property type="protein sequence ID" value="CAF1172953.1"/>
    <property type="molecule type" value="Genomic_DNA"/>
</dbReference>